<keyword evidence="5" id="KW-1185">Reference proteome</keyword>
<dbReference type="Proteomes" id="UP000052022">
    <property type="component" value="Unassembled WGS sequence"/>
</dbReference>
<dbReference type="STRING" id="928856.SAMN04488049_101297"/>
<evidence type="ECO:0000313" key="4">
    <source>
        <dbReference type="EMBL" id="CUH79488.1"/>
    </source>
</evidence>
<dbReference type="InterPro" id="IPR011013">
    <property type="entry name" value="Gal_mutarotase_sf_dom"/>
</dbReference>
<dbReference type="PANTHER" id="PTHR10091:SF0">
    <property type="entry name" value="GALACTOSE MUTAROTASE"/>
    <property type="match status" value="1"/>
</dbReference>
<dbReference type="CDD" id="cd09019">
    <property type="entry name" value="galactose_mutarotase_like"/>
    <property type="match status" value="1"/>
</dbReference>
<accession>A0A0P1GER3</accession>
<keyword evidence="2 4" id="KW-0413">Isomerase</keyword>
<organism evidence="4 5">
    <name type="scientific">Tritonibacter multivorans</name>
    <dbReference type="NCBI Taxonomy" id="928856"/>
    <lineage>
        <taxon>Bacteria</taxon>
        <taxon>Pseudomonadati</taxon>
        <taxon>Pseudomonadota</taxon>
        <taxon>Alphaproteobacteria</taxon>
        <taxon>Rhodobacterales</taxon>
        <taxon>Paracoccaceae</taxon>
        <taxon>Tritonibacter</taxon>
    </lineage>
</organism>
<evidence type="ECO:0000256" key="2">
    <source>
        <dbReference type="ARBA" id="ARBA00023235"/>
    </source>
</evidence>
<dbReference type="Gene3D" id="2.70.98.10">
    <property type="match status" value="1"/>
</dbReference>
<dbReference type="EMBL" id="CYSD01000037">
    <property type="protein sequence ID" value="CUH79488.1"/>
    <property type="molecule type" value="Genomic_DNA"/>
</dbReference>
<dbReference type="RefSeq" id="WP_058290450.1">
    <property type="nucleotide sequence ID" value="NZ_CYSD01000037.1"/>
</dbReference>
<dbReference type="EC" id="5.1.3.3" evidence="4"/>
<sequence length="337" mass="36328">MTHTQIIDHGLFQGQMLKEARLETAGLSLSLLNFGAVTRDLRYIASGADRPLILGYQNPADYLENPAYMGVIAGRLAGRTKGARFELDGKIIALDVNEGKNHLHGGGQGLSHVFWDLDLLDAATAQLTYTSPDGENGYPGAAKFTVTVRLEDNAVTYDMQAEVDQKTPISLAQHNYYNLAGGADTIWGHRLQMDADRVLMLDGTNVPSGDIESVAGGRFDFGAERSLLENDPSRLGMDHNLCFAIGRGNSMSVATVTAPDGLRMRVFSDQPGAQVYTAGGMAAQAGGLPGQQLGPFQGICIEPQGFPNAVNCPNFPDVLATPDRPYRQILRLEFDQT</sequence>
<gene>
    <name evidence="4" type="primary">mro</name>
    <name evidence="4" type="ORF">TRM7557_02421</name>
</gene>
<dbReference type="AlphaFoldDB" id="A0A0P1GER3"/>
<protein>
    <submittedName>
        <fullName evidence="4">Aldose 1-epimerase</fullName>
        <ecNumber evidence="4">5.1.3.3</ecNumber>
    </submittedName>
</protein>
<proteinExistence type="inferred from homology"/>
<evidence type="ECO:0000256" key="1">
    <source>
        <dbReference type="ARBA" id="ARBA00006206"/>
    </source>
</evidence>
<keyword evidence="3" id="KW-0119">Carbohydrate metabolism</keyword>
<evidence type="ECO:0000313" key="5">
    <source>
        <dbReference type="Proteomes" id="UP000052022"/>
    </source>
</evidence>
<dbReference type="InterPro" id="IPR014718">
    <property type="entry name" value="GH-type_carb-bd"/>
</dbReference>
<dbReference type="OrthoDB" id="9779408at2"/>
<dbReference type="GO" id="GO:0033499">
    <property type="term" value="P:galactose catabolic process via UDP-galactose, Leloir pathway"/>
    <property type="evidence" value="ECO:0007669"/>
    <property type="project" value="TreeGrafter"/>
</dbReference>
<evidence type="ECO:0000256" key="3">
    <source>
        <dbReference type="ARBA" id="ARBA00023277"/>
    </source>
</evidence>
<dbReference type="SUPFAM" id="SSF74650">
    <property type="entry name" value="Galactose mutarotase-like"/>
    <property type="match status" value="1"/>
</dbReference>
<dbReference type="GO" id="GO:0006006">
    <property type="term" value="P:glucose metabolic process"/>
    <property type="evidence" value="ECO:0007669"/>
    <property type="project" value="TreeGrafter"/>
</dbReference>
<dbReference type="PANTHER" id="PTHR10091">
    <property type="entry name" value="ALDOSE-1-EPIMERASE"/>
    <property type="match status" value="1"/>
</dbReference>
<name>A0A0P1GER3_9RHOB</name>
<dbReference type="InterPro" id="IPR008183">
    <property type="entry name" value="Aldose_1/G6P_1-epimerase"/>
</dbReference>
<comment type="similarity">
    <text evidence="1">Belongs to the aldose epimerase family.</text>
</comment>
<reference evidence="4 5" key="1">
    <citation type="submission" date="2015-09" db="EMBL/GenBank/DDBJ databases">
        <authorList>
            <consortium name="Swine Surveillance"/>
        </authorList>
    </citation>
    <scope>NUCLEOTIDE SEQUENCE [LARGE SCALE GENOMIC DNA]</scope>
    <source>
        <strain evidence="4 5">CECT 7557</strain>
    </source>
</reference>
<dbReference type="Pfam" id="PF01263">
    <property type="entry name" value="Aldose_epim"/>
    <property type="match status" value="1"/>
</dbReference>
<dbReference type="GO" id="GO:0030246">
    <property type="term" value="F:carbohydrate binding"/>
    <property type="evidence" value="ECO:0007669"/>
    <property type="project" value="InterPro"/>
</dbReference>
<dbReference type="InterPro" id="IPR047215">
    <property type="entry name" value="Galactose_mutarotase-like"/>
</dbReference>
<dbReference type="GO" id="GO:0004034">
    <property type="term" value="F:aldose 1-epimerase activity"/>
    <property type="evidence" value="ECO:0007669"/>
    <property type="project" value="UniProtKB-EC"/>
</dbReference>